<gene>
    <name evidence="1" type="ORF">SAMN02745165_02883</name>
</gene>
<accession>A0A1M6L5Z1</accession>
<evidence type="ECO:0000313" key="2">
    <source>
        <dbReference type="Proteomes" id="UP000184171"/>
    </source>
</evidence>
<dbReference type="Proteomes" id="UP000184171">
    <property type="component" value="Unassembled WGS sequence"/>
</dbReference>
<dbReference type="AlphaFoldDB" id="A0A1M6L5Z1"/>
<organism evidence="1 2">
    <name type="scientific">Malonomonas rubra DSM 5091</name>
    <dbReference type="NCBI Taxonomy" id="1122189"/>
    <lineage>
        <taxon>Bacteria</taxon>
        <taxon>Pseudomonadati</taxon>
        <taxon>Thermodesulfobacteriota</taxon>
        <taxon>Desulfuromonadia</taxon>
        <taxon>Desulfuromonadales</taxon>
        <taxon>Geopsychrobacteraceae</taxon>
        <taxon>Malonomonas</taxon>
    </lineage>
</organism>
<dbReference type="STRING" id="1122189.SAMN02745165_02883"/>
<protein>
    <submittedName>
        <fullName evidence="1">Uncharacterized protein</fullName>
    </submittedName>
</protein>
<dbReference type="RefSeq" id="WP_072909444.1">
    <property type="nucleotide sequence ID" value="NZ_FQZT01000012.1"/>
</dbReference>
<sequence length="325" mass="37547">MLETIASLFAVIGGIYAFWRWVTRKSAESLVGQNQQEEQPKTSEVFSLVERFVQIYKSHGIERTQIPRFLGEEGGLSLVDVSTDEKLLQALNEKLLQTTCDSFGVQRDWLDGKDVPIYPYLGHNDDLSSYIDFLLELKKSGVAIQGFAIKRPEDKLQKSIESHGPCDCFFIALLFRVELDHWGDCCQDSIWRYYPLGDQIYWGYERTRMQLKAKTLIAHMLGIYFKGCVMEADEIEAIMEGQIFPGPLMEHRSHVGWYPEDYIFTAAESRSVADSEEALKVRNWYSRKGWREKLEAIIGPIEDNTPLKDGKINPHWHDSRDEMVY</sequence>
<keyword evidence="2" id="KW-1185">Reference proteome</keyword>
<reference evidence="1 2" key="1">
    <citation type="submission" date="2016-11" db="EMBL/GenBank/DDBJ databases">
        <authorList>
            <person name="Jaros S."/>
            <person name="Januszkiewicz K."/>
            <person name="Wedrychowicz H."/>
        </authorList>
    </citation>
    <scope>NUCLEOTIDE SEQUENCE [LARGE SCALE GENOMIC DNA]</scope>
    <source>
        <strain evidence="1 2">DSM 5091</strain>
    </source>
</reference>
<dbReference type="OrthoDB" id="7057732at2"/>
<dbReference type="EMBL" id="FQZT01000012">
    <property type="protein sequence ID" value="SHJ66615.1"/>
    <property type="molecule type" value="Genomic_DNA"/>
</dbReference>
<proteinExistence type="predicted"/>
<evidence type="ECO:0000313" key="1">
    <source>
        <dbReference type="EMBL" id="SHJ66615.1"/>
    </source>
</evidence>
<name>A0A1M6L5Z1_MALRU</name>